<dbReference type="Proteomes" id="UP000027138">
    <property type="component" value="Unassembled WGS sequence"/>
</dbReference>
<dbReference type="EMBL" id="KK914228">
    <property type="protein sequence ID" value="KDP45562.1"/>
    <property type="molecule type" value="Genomic_DNA"/>
</dbReference>
<name>A0A067LAX3_JATCU</name>
<accession>A0A067LAX3</accession>
<protein>
    <recommendedName>
        <fullName evidence="3">Aminotransferase-like plant mobile domain-containing protein</fullName>
    </recommendedName>
</protein>
<reference evidence="1 2" key="1">
    <citation type="journal article" date="2014" name="PLoS ONE">
        <title>Global Analysis of Gene Expression Profiles in Physic Nut (Jatropha curcas L.) Seedlings Exposed to Salt Stress.</title>
        <authorList>
            <person name="Zhang L."/>
            <person name="Zhang C."/>
            <person name="Wu P."/>
            <person name="Chen Y."/>
            <person name="Li M."/>
            <person name="Jiang H."/>
            <person name="Wu G."/>
        </authorList>
    </citation>
    <scope>NUCLEOTIDE SEQUENCE [LARGE SCALE GENOMIC DNA]</scope>
    <source>
        <strain evidence="2">cv. GZQX0401</strain>
        <tissue evidence="1">Young leaves</tissue>
    </source>
</reference>
<evidence type="ECO:0000313" key="2">
    <source>
        <dbReference type="Proteomes" id="UP000027138"/>
    </source>
</evidence>
<organism evidence="1 2">
    <name type="scientific">Jatropha curcas</name>
    <name type="common">Barbados nut</name>
    <dbReference type="NCBI Taxonomy" id="180498"/>
    <lineage>
        <taxon>Eukaryota</taxon>
        <taxon>Viridiplantae</taxon>
        <taxon>Streptophyta</taxon>
        <taxon>Embryophyta</taxon>
        <taxon>Tracheophyta</taxon>
        <taxon>Spermatophyta</taxon>
        <taxon>Magnoliopsida</taxon>
        <taxon>eudicotyledons</taxon>
        <taxon>Gunneridae</taxon>
        <taxon>Pentapetalae</taxon>
        <taxon>rosids</taxon>
        <taxon>fabids</taxon>
        <taxon>Malpighiales</taxon>
        <taxon>Euphorbiaceae</taxon>
        <taxon>Crotonoideae</taxon>
        <taxon>Jatropheae</taxon>
        <taxon>Jatropha</taxon>
    </lineage>
</organism>
<evidence type="ECO:0000313" key="1">
    <source>
        <dbReference type="EMBL" id="KDP45562.1"/>
    </source>
</evidence>
<gene>
    <name evidence="1" type="ORF">JCGZ_18222</name>
</gene>
<proteinExistence type="predicted"/>
<sequence length="218" mass="25521">MNQSAWLKYFKDLKPDHGFLSWLIRHFNPNTMVFQFKDSKVTLTYEEMCAIMGHHPEQDESPALPPGPRYDLIEVVALCPIYLPGGIDPNQARSIPSYGPAHFRTRSRGHFDFDDNLVIRWTCPWWRIRLVTAGSMNLNYVLYASLDRSMAYFPNRINRQYGVIQCIPKVHNFESDPVMQSLLTNLADRWWSRNTWYMSQGVMYNTVASGYADWFHSE</sequence>
<keyword evidence="2" id="KW-1185">Reference proteome</keyword>
<dbReference type="AlphaFoldDB" id="A0A067LAX3"/>
<evidence type="ECO:0008006" key="3">
    <source>
        <dbReference type="Google" id="ProtNLM"/>
    </source>
</evidence>